<proteinExistence type="predicted"/>
<organism evidence="2 3">
    <name type="scientific">Marinigracilibium pacificum</name>
    <dbReference type="NCBI Taxonomy" id="2729599"/>
    <lineage>
        <taxon>Bacteria</taxon>
        <taxon>Pseudomonadati</taxon>
        <taxon>Bacteroidota</taxon>
        <taxon>Cytophagia</taxon>
        <taxon>Cytophagales</taxon>
        <taxon>Flammeovirgaceae</taxon>
        <taxon>Marinigracilibium</taxon>
    </lineage>
</organism>
<reference evidence="2 3" key="1">
    <citation type="submission" date="2020-04" db="EMBL/GenBank/DDBJ databases">
        <title>Flammeovirgaceae bacterium KN852 isolated from deep sea.</title>
        <authorList>
            <person name="Zhang D.-C."/>
        </authorList>
    </citation>
    <scope>NUCLEOTIDE SEQUENCE [LARGE SCALE GENOMIC DNA]</scope>
    <source>
        <strain evidence="2 3">KN852</strain>
    </source>
</reference>
<dbReference type="EMBL" id="JABBNU010000012">
    <property type="protein sequence ID" value="NMM50346.1"/>
    <property type="molecule type" value="Genomic_DNA"/>
</dbReference>
<evidence type="ECO:0000313" key="3">
    <source>
        <dbReference type="Proteomes" id="UP000559010"/>
    </source>
</evidence>
<evidence type="ECO:0000313" key="2">
    <source>
        <dbReference type="EMBL" id="NMM50346.1"/>
    </source>
</evidence>
<keyword evidence="1" id="KW-0812">Transmembrane</keyword>
<accession>A0A848J3N3</accession>
<comment type="caution">
    <text evidence="2">The sequence shown here is derived from an EMBL/GenBank/DDBJ whole genome shotgun (WGS) entry which is preliminary data.</text>
</comment>
<gene>
    <name evidence="2" type="ORF">HH304_18195</name>
</gene>
<feature type="transmembrane region" description="Helical" evidence="1">
    <location>
        <begin position="12"/>
        <end position="28"/>
    </location>
</feature>
<name>A0A848J3N3_9BACT</name>
<keyword evidence="1" id="KW-1133">Transmembrane helix</keyword>
<keyword evidence="3" id="KW-1185">Reference proteome</keyword>
<sequence>MNKVIIRKQGTIRQLFIFIFMIGLNILSCTNEKEDTNGKENINVQQNINPQNEDEIFQQFKSLYFELLEFKDDEKFKKYGFSKGGPYNKWLTKVEEIESNPDSKLLMKKGILIGELKTLGMTYANSKGEETQVTKSFNEMFSNAINENPK</sequence>
<dbReference type="AlphaFoldDB" id="A0A848J3N3"/>
<dbReference type="RefSeq" id="WP_169684710.1">
    <property type="nucleotide sequence ID" value="NZ_JABBNU010000012.1"/>
</dbReference>
<protein>
    <submittedName>
        <fullName evidence="2">Uncharacterized protein</fullName>
    </submittedName>
</protein>
<evidence type="ECO:0000256" key="1">
    <source>
        <dbReference type="SAM" id="Phobius"/>
    </source>
</evidence>
<dbReference type="Proteomes" id="UP000559010">
    <property type="component" value="Unassembled WGS sequence"/>
</dbReference>
<keyword evidence="1" id="KW-0472">Membrane</keyword>